<dbReference type="PANTHER" id="PTHR34322:SF2">
    <property type="entry name" value="TRANSPOSASE IS200-LIKE DOMAIN-CONTAINING PROTEIN"/>
    <property type="match status" value="1"/>
</dbReference>
<dbReference type="GO" id="GO:0003677">
    <property type="term" value="F:DNA binding"/>
    <property type="evidence" value="ECO:0007669"/>
    <property type="project" value="InterPro"/>
</dbReference>
<dbReference type="Proteomes" id="UP000177369">
    <property type="component" value="Unassembled WGS sequence"/>
</dbReference>
<accession>A0A1F5GB09</accession>
<dbReference type="GO" id="GO:0004803">
    <property type="term" value="F:transposase activity"/>
    <property type="evidence" value="ECO:0007669"/>
    <property type="project" value="InterPro"/>
</dbReference>
<evidence type="ECO:0000313" key="3">
    <source>
        <dbReference type="Proteomes" id="UP000177369"/>
    </source>
</evidence>
<dbReference type="GO" id="GO:0006313">
    <property type="term" value="P:DNA transposition"/>
    <property type="evidence" value="ECO:0007669"/>
    <property type="project" value="InterPro"/>
</dbReference>
<dbReference type="Gene3D" id="3.30.70.1290">
    <property type="entry name" value="Transposase IS200-like"/>
    <property type="match status" value="1"/>
</dbReference>
<protein>
    <recommendedName>
        <fullName evidence="1">Transposase IS200-like domain-containing protein</fullName>
    </recommendedName>
</protein>
<name>A0A1F5GB09_9BACT</name>
<dbReference type="AlphaFoldDB" id="A0A1F5GB09"/>
<organism evidence="2 3">
    <name type="scientific">Candidatus Curtissbacteria bacterium RIFCSPHIGHO2_02_FULL_40_16b</name>
    <dbReference type="NCBI Taxonomy" id="1797714"/>
    <lineage>
        <taxon>Bacteria</taxon>
        <taxon>Candidatus Curtissiibacteriota</taxon>
    </lineage>
</organism>
<dbReference type="Pfam" id="PF01797">
    <property type="entry name" value="Y1_Tnp"/>
    <property type="match status" value="1"/>
</dbReference>
<dbReference type="EMBL" id="MFBD01000013">
    <property type="protein sequence ID" value="OGD89048.1"/>
    <property type="molecule type" value="Genomic_DNA"/>
</dbReference>
<evidence type="ECO:0000313" key="2">
    <source>
        <dbReference type="EMBL" id="OGD89048.1"/>
    </source>
</evidence>
<sequence length="223" mass="26587">MIKQYVEDGFYHIYNRGVEKRVIFENNQDYKVFLNYLKIYLLPPTEPKERKITIKNYTFIAPGKPLKNYNEKIDLLAYCLMPNHFHLLIKQKGKMTIEKFMRSLSTKYSTYFNKKYDRVGSLFQGPYKAVLVNNDEQLLHLSRYIHLNPVKDSPLHMAYSSYADYLDLRQTSWVNKKTILSFFKSTQNKHHNGTLSYQIFVEDYQQDKKELIDQISLDAKENP</sequence>
<dbReference type="SMART" id="SM01321">
    <property type="entry name" value="Y1_Tnp"/>
    <property type="match status" value="1"/>
</dbReference>
<dbReference type="InterPro" id="IPR036515">
    <property type="entry name" value="Transposase_17_sf"/>
</dbReference>
<comment type="caution">
    <text evidence="2">The sequence shown here is derived from an EMBL/GenBank/DDBJ whole genome shotgun (WGS) entry which is preliminary data.</text>
</comment>
<proteinExistence type="predicted"/>
<reference evidence="2 3" key="1">
    <citation type="journal article" date="2016" name="Nat. Commun.">
        <title>Thousands of microbial genomes shed light on interconnected biogeochemical processes in an aquifer system.</title>
        <authorList>
            <person name="Anantharaman K."/>
            <person name="Brown C.T."/>
            <person name="Hug L.A."/>
            <person name="Sharon I."/>
            <person name="Castelle C.J."/>
            <person name="Probst A.J."/>
            <person name="Thomas B.C."/>
            <person name="Singh A."/>
            <person name="Wilkins M.J."/>
            <person name="Karaoz U."/>
            <person name="Brodie E.L."/>
            <person name="Williams K.H."/>
            <person name="Hubbard S.S."/>
            <person name="Banfield J.F."/>
        </authorList>
    </citation>
    <scope>NUCLEOTIDE SEQUENCE [LARGE SCALE GENOMIC DNA]</scope>
</reference>
<feature type="domain" description="Transposase IS200-like" evidence="1">
    <location>
        <begin position="6"/>
        <end position="148"/>
    </location>
</feature>
<dbReference type="SUPFAM" id="SSF143422">
    <property type="entry name" value="Transposase IS200-like"/>
    <property type="match status" value="1"/>
</dbReference>
<dbReference type="PANTHER" id="PTHR34322">
    <property type="entry name" value="TRANSPOSASE, Y1_TNP DOMAIN-CONTAINING"/>
    <property type="match status" value="1"/>
</dbReference>
<dbReference type="InterPro" id="IPR002686">
    <property type="entry name" value="Transposase_17"/>
</dbReference>
<dbReference type="STRING" id="1797714.A3D04_00765"/>
<gene>
    <name evidence="2" type="ORF">A3D04_00765</name>
</gene>
<evidence type="ECO:0000259" key="1">
    <source>
        <dbReference type="SMART" id="SM01321"/>
    </source>
</evidence>